<dbReference type="GO" id="GO:0048038">
    <property type="term" value="F:quinone binding"/>
    <property type="evidence" value="ECO:0007669"/>
    <property type="project" value="InterPro"/>
</dbReference>
<reference evidence="3" key="1">
    <citation type="submission" date="2019-03" db="EMBL/GenBank/DDBJ databases">
        <title>Lake Tanganyika Metagenome-Assembled Genomes (MAGs).</title>
        <authorList>
            <person name="Tran P."/>
        </authorList>
    </citation>
    <scope>NUCLEOTIDE SEQUENCE</scope>
    <source>
        <strain evidence="3">K_DeepCast_65m_m2_066</strain>
    </source>
</reference>
<comment type="caution">
    <text evidence="3">The sequence shown here is derived from an EMBL/GenBank/DDBJ whole genome shotgun (WGS) entry which is preliminary data.</text>
</comment>
<dbReference type="Pfam" id="PF00346">
    <property type="entry name" value="Complex1_49kDa"/>
    <property type="match status" value="1"/>
</dbReference>
<organism evidence="3 4">
    <name type="scientific">Tectimicrobiota bacterium</name>
    <dbReference type="NCBI Taxonomy" id="2528274"/>
    <lineage>
        <taxon>Bacteria</taxon>
        <taxon>Pseudomonadati</taxon>
        <taxon>Nitrospinota/Tectimicrobiota group</taxon>
        <taxon>Candidatus Tectimicrobiota</taxon>
    </lineage>
</organism>
<dbReference type="GO" id="GO:0051287">
    <property type="term" value="F:NAD binding"/>
    <property type="evidence" value="ECO:0007669"/>
    <property type="project" value="InterPro"/>
</dbReference>
<name>A0A937VZT3_UNCTE</name>
<accession>A0A937VZT3</accession>
<evidence type="ECO:0000256" key="1">
    <source>
        <dbReference type="ARBA" id="ARBA00004202"/>
    </source>
</evidence>
<evidence type="ECO:0000259" key="2">
    <source>
        <dbReference type="Pfam" id="PF00346"/>
    </source>
</evidence>
<proteinExistence type="predicted"/>
<feature type="domain" description="NADH-quinone oxidoreductase subunit D" evidence="2">
    <location>
        <begin position="137"/>
        <end position="219"/>
    </location>
</feature>
<dbReference type="GO" id="GO:0005886">
    <property type="term" value="C:plasma membrane"/>
    <property type="evidence" value="ECO:0007669"/>
    <property type="project" value="UniProtKB-SubCell"/>
</dbReference>
<evidence type="ECO:0000313" key="3">
    <source>
        <dbReference type="EMBL" id="MBM3224136.1"/>
    </source>
</evidence>
<dbReference type="InterPro" id="IPR001135">
    <property type="entry name" value="NADH_Q_OxRdtase_suD"/>
</dbReference>
<dbReference type="PANTHER" id="PTHR11993">
    <property type="entry name" value="NADH-UBIQUINONE OXIDOREDUCTASE 49 KDA SUBUNIT"/>
    <property type="match status" value="1"/>
</dbReference>
<dbReference type="SUPFAM" id="SSF56762">
    <property type="entry name" value="HydB/Nqo4-like"/>
    <property type="match status" value="1"/>
</dbReference>
<dbReference type="AlphaFoldDB" id="A0A937VZT3"/>
<gene>
    <name evidence="3" type="ORF">FJZ47_10070</name>
</gene>
<evidence type="ECO:0000313" key="4">
    <source>
        <dbReference type="Proteomes" id="UP000712673"/>
    </source>
</evidence>
<dbReference type="PANTHER" id="PTHR11993:SF10">
    <property type="entry name" value="NADH DEHYDROGENASE [UBIQUINONE] IRON-SULFUR PROTEIN 2, MITOCHONDRIAL"/>
    <property type="match status" value="1"/>
</dbReference>
<protein>
    <submittedName>
        <fullName evidence="3">NADH-quinone oxidoreductase subunit D</fullName>
    </submittedName>
</protein>
<dbReference type="InterPro" id="IPR029014">
    <property type="entry name" value="NiFe-Hase_large"/>
</dbReference>
<feature type="non-terminal residue" evidence="3">
    <location>
        <position position="219"/>
    </location>
</feature>
<sequence length="219" mass="25240">MVASQHITGNALRTSYERQGDDLILQMGPQHPSTHGVLRLELVLDGELVKHVRPHIGYLHRCFEKHAEALTYPQVIPYTDRMDYVGAMCQELGYVLTVEKLMGLTELPPRLHYIRVLVAELQRIASHLLAVGTYGLDVGAITPFLWCFRDREKILDLFEWLSGARLLYNYLWIGGVAHDLPTGYLDRVREFVDYFEPRVQELNDLLSLNKIFIERTAHI</sequence>
<dbReference type="Proteomes" id="UP000712673">
    <property type="component" value="Unassembled WGS sequence"/>
</dbReference>
<dbReference type="Gene3D" id="1.10.645.10">
    <property type="entry name" value="Cytochrome-c3 Hydrogenase, chain B"/>
    <property type="match status" value="1"/>
</dbReference>
<dbReference type="EMBL" id="VGLS01000265">
    <property type="protein sequence ID" value="MBM3224136.1"/>
    <property type="molecule type" value="Genomic_DNA"/>
</dbReference>
<comment type="subcellular location">
    <subcellularLocation>
        <location evidence="1">Cell membrane</location>
        <topology evidence="1">Peripheral membrane protein</topology>
    </subcellularLocation>
</comment>
<dbReference type="InterPro" id="IPR022885">
    <property type="entry name" value="NDH1_su_D/H"/>
</dbReference>
<dbReference type="GO" id="GO:0016651">
    <property type="term" value="F:oxidoreductase activity, acting on NAD(P)H"/>
    <property type="evidence" value="ECO:0007669"/>
    <property type="project" value="InterPro"/>
</dbReference>